<dbReference type="InterPro" id="IPR043198">
    <property type="entry name" value="Cyclin/Ssn8"/>
</dbReference>
<dbReference type="InterPro" id="IPR036915">
    <property type="entry name" value="Cyclin-like_sf"/>
</dbReference>
<reference evidence="1" key="1">
    <citation type="submission" date="2021-01" db="EMBL/GenBank/DDBJ databases">
        <authorList>
            <person name="Corre E."/>
            <person name="Pelletier E."/>
            <person name="Niang G."/>
            <person name="Scheremetjew M."/>
            <person name="Finn R."/>
            <person name="Kale V."/>
            <person name="Holt S."/>
            <person name="Cochrane G."/>
            <person name="Meng A."/>
            <person name="Brown T."/>
            <person name="Cohen L."/>
        </authorList>
    </citation>
    <scope>NUCLEOTIDE SEQUENCE</scope>
    <source>
        <strain evidence="1">308</strain>
    </source>
</reference>
<dbReference type="GO" id="GO:0006357">
    <property type="term" value="P:regulation of transcription by RNA polymerase II"/>
    <property type="evidence" value="ECO:0007669"/>
    <property type="project" value="InterPro"/>
</dbReference>
<name>A0A7S1BH32_9STRA</name>
<dbReference type="SUPFAM" id="SSF47954">
    <property type="entry name" value="Cyclin-like"/>
    <property type="match status" value="1"/>
</dbReference>
<organism evidence="1">
    <name type="scientific">Corethron hystrix</name>
    <dbReference type="NCBI Taxonomy" id="216773"/>
    <lineage>
        <taxon>Eukaryota</taxon>
        <taxon>Sar</taxon>
        <taxon>Stramenopiles</taxon>
        <taxon>Ochrophyta</taxon>
        <taxon>Bacillariophyta</taxon>
        <taxon>Coscinodiscophyceae</taxon>
        <taxon>Corethrophycidae</taxon>
        <taxon>Corethrales</taxon>
        <taxon>Corethraceae</taxon>
        <taxon>Corethron</taxon>
    </lineage>
</organism>
<proteinExistence type="predicted"/>
<accession>A0A7S1BH32</accession>
<dbReference type="EMBL" id="HBFR01019640">
    <property type="protein sequence ID" value="CAD8886978.1"/>
    <property type="molecule type" value="Transcribed_RNA"/>
</dbReference>
<dbReference type="GO" id="GO:0016538">
    <property type="term" value="F:cyclin-dependent protein serine/threonine kinase regulator activity"/>
    <property type="evidence" value="ECO:0007669"/>
    <property type="project" value="InterPro"/>
</dbReference>
<dbReference type="PANTHER" id="PTHR10026">
    <property type="entry name" value="CYCLIN"/>
    <property type="match status" value="1"/>
</dbReference>
<dbReference type="Gene3D" id="1.10.472.10">
    <property type="entry name" value="Cyclin-like"/>
    <property type="match status" value="1"/>
</dbReference>
<gene>
    <name evidence="1" type="ORF">CHYS00102_LOCUS14176</name>
</gene>
<dbReference type="AlphaFoldDB" id="A0A7S1BH32"/>
<sequence length="385" mass="43145">MCHYRGPCCLASTRTTAASSGENDDEIAKAIRRRIRRHLSLAGLASLFLGCKAEEEPRRIRDIMNVCRSIGLDRDDDYCEQHSFGIDEDYYDNKFPTAVISEAGGGGEVNCLRLDAEYWERKGRTVAAEQALLRALRFDGEVCRPHRGVVAIARVMNVSTFESQHSGDDRLFPSSSGNETEIAEILKRGEMIEMKGGSDSKFLVALRHRLVHGAYEIINVLPFVPDVLNTPTDDRYSKLDISKEKSSVDCGDVTLHSSTISDKIDRNPLRRPCLHLASAAIYMAADRRRLSCRLDVTLAEEEVIVFEPMIIDGVESGKNDNGVGDFSRELNKGDGVKFDDQGKSPPLMGLESCDNKYKKWWRWFGISDVELFETIHDIEAGLYLV</sequence>
<protein>
    <submittedName>
        <fullName evidence="1">Uncharacterized protein</fullName>
    </submittedName>
</protein>
<evidence type="ECO:0000313" key="1">
    <source>
        <dbReference type="EMBL" id="CAD8886978.1"/>
    </source>
</evidence>